<gene>
    <name evidence="1" type="primary">thiS</name>
    <name evidence="1" type="ORF">FGL98_10300</name>
</gene>
<organism evidence="1 2">
    <name type="scientific">Leekyejoonella antrihumi</name>
    <dbReference type="NCBI Taxonomy" id="1660198"/>
    <lineage>
        <taxon>Bacteria</taxon>
        <taxon>Bacillati</taxon>
        <taxon>Actinomycetota</taxon>
        <taxon>Actinomycetes</taxon>
        <taxon>Micrococcales</taxon>
        <taxon>Dermacoccaceae</taxon>
        <taxon>Leekyejoonella</taxon>
    </lineage>
</organism>
<evidence type="ECO:0000313" key="1">
    <source>
        <dbReference type="EMBL" id="TWP36347.1"/>
    </source>
</evidence>
<dbReference type="InterPro" id="IPR016155">
    <property type="entry name" value="Mopterin_synth/thiamin_S_b"/>
</dbReference>
<sequence length="68" mass="7146">MTITATLNGTPQTYEPGTTVAALVEEHGWREQAVAVAVDGALVPKSRWQHAEIADGSDIITLSPMQGG</sequence>
<dbReference type="CDD" id="cd00565">
    <property type="entry name" value="Ubl_ThiS"/>
    <property type="match status" value="1"/>
</dbReference>
<dbReference type="RefSeq" id="WP_146316681.1">
    <property type="nucleotide sequence ID" value="NZ_VCQV01000012.1"/>
</dbReference>
<dbReference type="InterPro" id="IPR003749">
    <property type="entry name" value="ThiS/MoaD-like"/>
</dbReference>
<evidence type="ECO:0000313" key="2">
    <source>
        <dbReference type="Proteomes" id="UP000320244"/>
    </source>
</evidence>
<accession>A0A563E1F4</accession>
<name>A0A563E1F4_9MICO</name>
<protein>
    <submittedName>
        <fullName evidence="1">Sulfur carrier protein ThiS</fullName>
    </submittedName>
</protein>
<dbReference type="Pfam" id="PF02597">
    <property type="entry name" value="ThiS"/>
    <property type="match status" value="1"/>
</dbReference>
<dbReference type="PANTHER" id="PTHR34472:SF1">
    <property type="entry name" value="SULFUR CARRIER PROTEIN THIS"/>
    <property type="match status" value="1"/>
</dbReference>
<reference evidence="1 2" key="1">
    <citation type="submission" date="2019-05" db="EMBL/GenBank/DDBJ databases">
        <authorList>
            <person name="Lee S.D."/>
        </authorList>
    </citation>
    <scope>NUCLEOTIDE SEQUENCE [LARGE SCALE GENOMIC DNA]</scope>
    <source>
        <strain evidence="1 2">C5-26</strain>
    </source>
</reference>
<dbReference type="OrthoDB" id="163636at2"/>
<proteinExistence type="predicted"/>
<keyword evidence="2" id="KW-1185">Reference proteome</keyword>
<dbReference type="SUPFAM" id="SSF54285">
    <property type="entry name" value="MoaD/ThiS"/>
    <property type="match status" value="1"/>
</dbReference>
<dbReference type="InterPro" id="IPR010035">
    <property type="entry name" value="Thi_S"/>
</dbReference>
<dbReference type="Gene3D" id="3.10.20.30">
    <property type="match status" value="1"/>
</dbReference>
<dbReference type="Proteomes" id="UP000320244">
    <property type="component" value="Unassembled WGS sequence"/>
</dbReference>
<dbReference type="AlphaFoldDB" id="A0A563E1F4"/>
<comment type="caution">
    <text evidence="1">The sequence shown here is derived from an EMBL/GenBank/DDBJ whole genome shotgun (WGS) entry which is preliminary data.</text>
</comment>
<dbReference type="EMBL" id="VCQV01000012">
    <property type="protein sequence ID" value="TWP36347.1"/>
    <property type="molecule type" value="Genomic_DNA"/>
</dbReference>
<dbReference type="PANTHER" id="PTHR34472">
    <property type="entry name" value="SULFUR CARRIER PROTEIN THIS"/>
    <property type="match status" value="1"/>
</dbReference>
<reference evidence="1 2" key="2">
    <citation type="submission" date="2019-08" db="EMBL/GenBank/DDBJ databases">
        <title>Jejuicoccus antrihumi gen. nov., sp. nov., a new member of the family Dermacoccaceae isolated from a cave.</title>
        <authorList>
            <person name="Schumann P."/>
            <person name="Kim I.S."/>
        </authorList>
    </citation>
    <scope>NUCLEOTIDE SEQUENCE [LARGE SCALE GENOMIC DNA]</scope>
    <source>
        <strain evidence="1 2">C5-26</strain>
    </source>
</reference>
<dbReference type="InterPro" id="IPR012675">
    <property type="entry name" value="Beta-grasp_dom_sf"/>
</dbReference>
<dbReference type="NCBIfam" id="TIGR01683">
    <property type="entry name" value="thiS"/>
    <property type="match status" value="1"/>
</dbReference>